<dbReference type="GO" id="GO:0003724">
    <property type="term" value="F:RNA helicase activity"/>
    <property type="evidence" value="ECO:0007669"/>
    <property type="project" value="InterPro"/>
</dbReference>
<dbReference type="OrthoDB" id="2419373at2759"/>
<feature type="domain" description="DEAD-box RNA helicase Q" evidence="8">
    <location>
        <begin position="10"/>
        <end position="38"/>
    </location>
</feature>
<evidence type="ECO:0000259" key="7">
    <source>
        <dbReference type="PROSITE" id="PS51194"/>
    </source>
</evidence>
<dbReference type="STRING" id="64571.A0A1Y2H195"/>
<feature type="domain" description="Helicase C-terminal" evidence="7">
    <location>
        <begin position="291"/>
        <end position="427"/>
    </location>
</feature>
<dbReference type="InterPro" id="IPR014014">
    <property type="entry name" value="RNA_helicase_DEAD_Q_motif"/>
</dbReference>
<dbReference type="GO" id="GO:0005524">
    <property type="term" value="F:ATP binding"/>
    <property type="evidence" value="ECO:0007669"/>
    <property type="project" value="UniProtKB-KW"/>
</dbReference>
<feature type="compositionally biased region" description="Basic and acidic residues" evidence="6">
    <location>
        <begin position="251"/>
        <end position="284"/>
    </location>
</feature>
<dbReference type="InParanoid" id="A0A1Y2H195"/>
<evidence type="ECO:0000313" key="9">
    <source>
        <dbReference type="EMBL" id="ORZ28295.1"/>
    </source>
</evidence>
<reference evidence="9 10" key="1">
    <citation type="submission" date="2016-07" db="EMBL/GenBank/DDBJ databases">
        <title>Pervasive Adenine N6-methylation of Active Genes in Fungi.</title>
        <authorList>
            <consortium name="DOE Joint Genome Institute"/>
            <person name="Mondo S.J."/>
            <person name="Dannebaum R.O."/>
            <person name="Kuo R.C."/>
            <person name="Labutti K."/>
            <person name="Haridas S."/>
            <person name="Kuo A."/>
            <person name="Salamov A."/>
            <person name="Ahrendt S.R."/>
            <person name="Lipzen A."/>
            <person name="Sullivan W."/>
            <person name="Andreopoulos W.B."/>
            <person name="Clum A."/>
            <person name="Lindquist E."/>
            <person name="Daum C."/>
            <person name="Ramamoorthy G.K."/>
            <person name="Gryganskyi A."/>
            <person name="Culley D."/>
            <person name="Magnuson J.K."/>
            <person name="James T.Y."/>
            <person name="O'Malley M.A."/>
            <person name="Stajich J.E."/>
            <person name="Spatafora J.W."/>
            <person name="Visel A."/>
            <person name="Grigoriev I.V."/>
        </authorList>
    </citation>
    <scope>NUCLEOTIDE SEQUENCE [LARGE SCALE GENOMIC DNA]</scope>
    <source>
        <strain evidence="9 10">NRRL 3116</strain>
    </source>
</reference>
<evidence type="ECO:0000256" key="1">
    <source>
        <dbReference type="ARBA" id="ARBA00022741"/>
    </source>
</evidence>
<dbReference type="SUPFAM" id="SSF52540">
    <property type="entry name" value="P-loop containing nucleoside triphosphate hydrolases"/>
    <property type="match status" value="2"/>
</dbReference>
<dbReference type="InterPro" id="IPR027417">
    <property type="entry name" value="P-loop_NTPase"/>
</dbReference>
<evidence type="ECO:0000256" key="6">
    <source>
        <dbReference type="SAM" id="MobiDB-lite"/>
    </source>
</evidence>
<evidence type="ECO:0000256" key="5">
    <source>
        <dbReference type="PROSITE-ProRule" id="PRU00552"/>
    </source>
</evidence>
<evidence type="ECO:0000256" key="2">
    <source>
        <dbReference type="ARBA" id="ARBA00022801"/>
    </source>
</evidence>
<feature type="compositionally biased region" description="Low complexity" evidence="6">
    <location>
        <begin position="235"/>
        <end position="245"/>
    </location>
</feature>
<dbReference type="RefSeq" id="XP_021885980.1">
    <property type="nucleotide sequence ID" value="XM_022030986.1"/>
</dbReference>
<dbReference type="InterPro" id="IPR001650">
    <property type="entry name" value="Helicase_C-like"/>
</dbReference>
<sequence length="427" mass="47735">MFSDSLECQMTWKEMNLNPVVMASIARAGLEKPSNIQKMIMEPFQQGKDLIAQSQSQNDRTNTLAIALLQKLSSAALTQKHCQALVVCSDGVKPQKVHEDFQIWFKETPGLEAILLTTDMAKDTDKTSVLIDPEQPKQVVVTTLGPLLEAVRNNVLDMKAIGTVVISMRVAELVDFDSFKQFLGLLARDAQVILMTGRIEPKIQVIKDRHFRADAVVRRADELTMQWSEHYYVSIPSSSSPSSSSAVVGANEKEKEKEKGGEKEEEKEKEASDDKNQKVESTAPRDHKWEVLMQILTKNPNISHTVILTQSQSTTEALTAKLAAHKLPVLSAWSLADNTEVARQFNGPDPCILVSELTLMDNLDLDYSSLMINYEMSRRAAYYISSFGPFGRSGLRTLVINLCDPGQKQTLEDIESLYDIKIQEMQV</sequence>
<evidence type="ECO:0000313" key="10">
    <source>
        <dbReference type="Proteomes" id="UP000193648"/>
    </source>
</evidence>
<dbReference type="GeneID" id="33572827"/>
<feature type="short sequence motif" description="Q motif" evidence="5">
    <location>
        <begin position="10"/>
        <end position="38"/>
    </location>
</feature>
<protein>
    <recommendedName>
        <fullName evidence="11">P-loop containing nucleoside triphosphate hydrolase protein</fullName>
    </recommendedName>
</protein>
<dbReference type="Gene3D" id="3.40.50.300">
    <property type="entry name" value="P-loop containing nucleotide triphosphate hydrolases"/>
    <property type="match status" value="2"/>
</dbReference>
<keyword evidence="3" id="KW-0347">Helicase</keyword>
<evidence type="ECO:0000256" key="4">
    <source>
        <dbReference type="ARBA" id="ARBA00022840"/>
    </source>
</evidence>
<accession>A0A1Y2H195</accession>
<proteinExistence type="predicted"/>
<dbReference type="PANTHER" id="PTHR47960">
    <property type="entry name" value="DEAD-BOX ATP-DEPENDENT RNA HELICASE 50"/>
    <property type="match status" value="1"/>
</dbReference>
<feature type="region of interest" description="Disordered" evidence="6">
    <location>
        <begin position="235"/>
        <end position="284"/>
    </location>
</feature>
<evidence type="ECO:0000256" key="3">
    <source>
        <dbReference type="ARBA" id="ARBA00022806"/>
    </source>
</evidence>
<keyword evidence="1" id="KW-0547">Nucleotide-binding</keyword>
<keyword evidence="2" id="KW-0378">Hydrolase</keyword>
<evidence type="ECO:0008006" key="11">
    <source>
        <dbReference type="Google" id="ProtNLM"/>
    </source>
</evidence>
<dbReference type="Proteomes" id="UP000193648">
    <property type="component" value="Unassembled WGS sequence"/>
</dbReference>
<dbReference type="PROSITE" id="PS51194">
    <property type="entry name" value="HELICASE_CTER"/>
    <property type="match status" value="1"/>
</dbReference>
<name>A0A1Y2H195_9FUNG</name>
<comment type="caution">
    <text evidence="9">The sequence shown here is derived from an EMBL/GenBank/DDBJ whole genome shotgun (WGS) entry which is preliminary data.</text>
</comment>
<dbReference type="PROSITE" id="PS51195">
    <property type="entry name" value="Q_MOTIF"/>
    <property type="match status" value="1"/>
</dbReference>
<organism evidence="9 10">
    <name type="scientific">Lobosporangium transversale</name>
    <dbReference type="NCBI Taxonomy" id="64571"/>
    <lineage>
        <taxon>Eukaryota</taxon>
        <taxon>Fungi</taxon>
        <taxon>Fungi incertae sedis</taxon>
        <taxon>Mucoromycota</taxon>
        <taxon>Mortierellomycotina</taxon>
        <taxon>Mortierellomycetes</taxon>
        <taxon>Mortierellales</taxon>
        <taxon>Mortierellaceae</taxon>
        <taxon>Lobosporangium</taxon>
    </lineage>
</organism>
<dbReference type="GO" id="GO:0016787">
    <property type="term" value="F:hydrolase activity"/>
    <property type="evidence" value="ECO:0007669"/>
    <property type="project" value="UniProtKB-KW"/>
</dbReference>
<dbReference type="AlphaFoldDB" id="A0A1Y2H195"/>
<keyword evidence="4" id="KW-0067">ATP-binding</keyword>
<keyword evidence="10" id="KW-1185">Reference proteome</keyword>
<dbReference type="EMBL" id="MCFF01000002">
    <property type="protein sequence ID" value="ORZ28295.1"/>
    <property type="molecule type" value="Genomic_DNA"/>
</dbReference>
<gene>
    <name evidence="9" type="ORF">BCR41DRAFT_71049</name>
</gene>
<evidence type="ECO:0000259" key="8">
    <source>
        <dbReference type="PROSITE" id="PS51195"/>
    </source>
</evidence>